<evidence type="ECO:0000259" key="1">
    <source>
        <dbReference type="Pfam" id="PF24390"/>
    </source>
</evidence>
<sequence>MLNKEKNKRVIESVDQFYKFNHINSEKYASDQMEAYRENKTYDAQIARADLEEKVGCWIERFNESEREYFFSLFENYNYISENEYKHRIWQLSEAIYEELEEKQIAREEVLFVTVPSPKGVSCGGDQLRSHLLCANLDWGMDKNLIIADIEKMNPSLLVGKKAIVFIDDILGTGFSIRETIENFAEYCGEKNLDDYLIYVTGILITKRAVRYLSKKVRKTKVFQLQGEKNSIKNCMTGGYIFKEEEKRKIEKIIEKYEKEIGIEGEKDFTMGFGKCKILLSFFYNTPNNTLCSFWKCTDKNIPPFPRDKDRRPTLDIIRKRKKRNTDNAYLKGCFDTYENV</sequence>
<gene>
    <name evidence="2" type="ORF">DLSSTS7063_03182</name>
</gene>
<organism evidence="2 3">
    <name type="scientific">Dorea longicatena</name>
    <dbReference type="NCBI Taxonomy" id="88431"/>
    <lineage>
        <taxon>Bacteria</taxon>
        <taxon>Bacillati</taxon>
        <taxon>Bacillota</taxon>
        <taxon>Clostridia</taxon>
        <taxon>Lachnospirales</taxon>
        <taxon>Lachnospiraceae</taxon>
        <taxon>Dorea</taxon>
    </lineage>
</organism>
<dbReference type="RefSeq" id="WP_028087470.1">
    <property type="nucleotide sequence ID" value="NZ_CABHNM010000079.1"/>
</dbReference>
<proteinExistence type="predicted"/>
<dbReference type="InterPro" id="IPR056920">
    <property type="entry name" value="PRTase-CE"/>
</dbReference>
<accession>A0A564UUV5</accession>
<feature type="domain" description="PRTase-CE" evidence="1">
    <location>
        <begin position="58"/>
        <end position="307"/>
    </location>
</feature>
<evidence type="ECO:0000313" key="3">
    <source>
        <dbReference type="Proteomes" id="UP000398619"/>
    </source>
</evidence>
<protein>
    <recommendedName>
        <fullName evidence="1">PRTase-CE domain-containing protein</fullName>
    </recommendedName>
</protein>
<reference evidence="2 3" key="1">
    <citation type="submission" date="2019-07" db="EMBL/GenBank/DDBJ databases">
        <authorList>
            <person name="Hibberd C M."/>
            <person name="Gehrig L. J."/>
            <person name="Chang H.-W."/>
            <person name="Venkatesh S."/>
        </authorList>
    </citation>
    <scope>NUCLEOTIDE SEQUENCE [LARGE SCALE GENOMIC DNA]</scope>
    <source>
        <strain evidence="2">Dorea_longicatena_SSTS_Bg7063</strain>
    </source>
</reference>
<dbReference type="EMBL" id="CABHNM010000079">
    <property type="protein sequence ID" value="VUX23374.1"/>
    <property type="molecule type" value="Genomic_DNA"/>
</dbReference>
<dbReference type="Proteomes" id="UP000398619">
    <property type="component" value="Unassembled WGS sequence"/>
</dbReference>
<dbReference type="Pfam" id="PF24390">
    <property type="entry name" value="PRTase-CE"/>
    <property type="match status" value="1"/>
</dbReference>
<evidence type="ECO:0000313" key="2">
    <source>
        <dbReference type="EMBL" id="VUX23374.1"/>
    </source>
</evidence>
<dbReference type="AlphaFoldDB" id="A0A564UUV5"/>
<name>A0A564UUV5_9FIRM</name>